<keyword evidence="1" id="KW-0547">Nucleotide-binding</keyword>
<dbReference type="EMBL" id="MCGN01000008">
    <property type="protein sequence ID" value="ORY94169.1"/>
    <property type="molecule type" value="Genomic_DNA"/>
</dbReference>
<accession>A0A1X2H819</accession>
<dbReference type="InterPro" id="IPR027417">
    <property type="entry name" value="P-loop_NTPase"/>
</dbReference>
<reference evidence="4 5" key="1">
    <citation type="submission" date="2016-07" db="EMBL/GenBank/DDBJ databases">
        <title>Pervasive Adenine N6-methylation of Active Genes in Fungi.</title>
        <authorList>
            <consortium name="DOE Joint Genome Institute"/>
            <person name="Mondo S.J."/>
            <person name="Dannebaum R.O."/>
            <person name="Kuo R.C."/>
            <person name="Labutti K."/>
            <person name="Haridas S."/>
            <person name="Kuo A."/>
            <person name="Salamov A."/>
            <person name="Ahrendt S.R."/>
            <person name="Lipzen A."/>
            <person name="Sullivan W."/>
            <person name="Andreopoulos W.B."/>
            <person name="Clum A."/>
            <person name="Lindquist E."/>
            <person name="Daum C."/>
            <person name="Ramamoorthy G.K."/>
            <person name="Gryganskyi A."/>
            <person name="Culley D."/>
            <person name="Magnuson J.K."/>
            <person name="James T.Y."/>
            <person name="O'Malley M.A."/>
            <person name="Stajich J.E."/>
            <person name="Spatafora J.W."/>
            <person name="Visel A."/>
            <person name="Grigoriev I.V."/>
        </authorList>
    </citation>
    <scope>NUCLEOTIDE SEQUENCE [LARGE SCALE GENOMIC DNA]</scope>
    <source>
        <strain evidence="4 5">NRRL 2496</strain>
    </source>
</reference>
<dbReference type="GO" id="GO:0005524">
    <property type="term" value="F:ATP binding"/>
    <property type="evidence" value="ECO:0007669"/>
    <property type="project" value="UniProtKB-KW"/>
</dbReference>
<evidence type="ECO:0000256" key="2">
    <source>
        <dbReference type="ARBA" id="ARBA00022840"/>
    </source>
</evidence>
<dbReference type="OMA" id="VKTHVFH"/>
<dbReference type="Pfam" id="PF00300">
    <property type="entry name" value="His_Phos_1"/>
    <property type="match status" value="1"/>
</dbReference>
<dbReference type="GO" id="GO:0004331">
    <property type="term" value="F:fructose-2,6-bisphosphate 2-phosphatase activity"/>
    <property type="evidence" value="ECO:0007669"/>
    <property type="project" value="TreeGrafter"/>
</dbReference>
<keyword evidence="5" id="KW-1185">Reference proteome</keyword>
<dbReference type="InParanoid" id="A0A1X2H819"/>
<keyword evidence="4" id="KW-0418">Kinase</keyword>
<dbReference type="OrthoDB" id="267323at2759"/>
<dbReference type="PANTHER" id="PTHR10606:SF39">
    <property type="entry name" value="6-PHOSPHOFRUCTO-2-KINASE_FRUCTOSE-2,6-BISPHOSPHATASE YLR345W-RELATED"/>
    <property type="match status" value="1"/>
</dbReference>
<dbReference type="GO" id="GO:0003873">
    <property type="term" value="F:6-phosphofructo-2-kinase activity"/>
    <property type="evidence" value="ECO:0007669"/>
    <property type="project" value="InterPro"/>
</dbReference>
<keyword evidence="2" id="KW-0067">ATP-binding</keyword>
<protein>
    <submittedName>
        <fullName evidence="4">6-phosphofructo-2-kinase-domain-containing protein</fullName>
    </submittedName>
</protein>
<dbReference type="CDD" id="cd07067">
    <property type="entry name" value="HP_PGM_like"/>
    <property type="match status" value="1"/>
</dbReference>
<dbReference type="AlphaFoldDB" id="A0A1X2H819"/>
<dbReference type="Gene3D" id="3.40.50.300">
    <property type="entry name" value="P-loop containing nucleotide triphosphate hydrolases"/>
    <property type="match status" value="1"/>
</dbReference>
<evidence type="ECO:0000313" key="4">
    <source>
        <dbReference type="EMBL" id="ORY94169.1"/>
    </source>
</evidence>
<dbReference type="InterPro" id="IPR013078">
    <property type="entry name" value="His_Pase_superF_clade-1"/>
</dbReference>
<organism evidence="4 5">
    <name type="scientific">Syncephalastrum racemosum</name>
    <name type="common">Filamentous fungus</name>
    <dbReference type="NCBI Taxonomy" id="13706"/>
    <lineage>
        <taxon>Eukaryota</taxon>
        <taxon>Fungi</taxon>
        <taxon>Fungi incertae sedis</taxon>
        <taxon>Mucoromycota</taxon>
        <taxon>Mucoromycotina</taxon>
        <taxon>Mucoromycetes</taxon>
        <taxon>Mucorales</taxon>
        <taxon>Syncephalastraceae</taxon>
        <taxon>Syncephalastrum</taxon>
    </lineage>
</organism>
<dbReference type="GO" id="GO:0005829">
    <property type="term" value="C:cytosol"/>
    <property type="evidence" value="ECO:0007669"/>
    <property type="project" value="TreeGrafter"/>
</dbReference>
<dbReference type="STRING" id="13706.A0A1X2H819"/>
<evidence type="ECO:0000256" key="1">
    <source>
        <dbReference type="ARBA" id="ARBA00022741"/>
    </source>
</evidence>
<dbReference type="FunFam" id="3.40.50.300:FF:000644">
    <property type="entry name" value="GpmB, Fructose-2,6-bisphosphatase"/>
    <property type="match status" value="1"/>
</dbReference>
<dbReference type="InterPro" id="IPR003094">
    <property type="entry name" value="6Pfruct_kin"/>
</dbReference>
<dbReference type="PANTHER" id="PTHR10606">
    <property type="entry name" value="6-PHOSPHOFRUCTO-2-KINASE/FRUCTOSE-2,6-BISPHOSPHATASE"/>
    <property type="match status" value="1"/>
</dbReference>
<dbReference type="GO" id="GO:0006003">
    <property type="term" value="P:fructose 2,6-bisphosphate metabolic process"/>
    <property type="evidence" value="ECO:0007669"/>
    <property type="project" value="InterPro"/>
</dbReference>
<dbReference type="SMART" id="SM00855">
    <property type="entry name" value="PGAM"/>
    <property type="match status" value="1"/>
</dbReference>
<dbReference type="InterPro" id="IPR029033">
    <property type="entry name" value="His_PPase_superfam"/>
</dbReference>
<comment type="caution">
    <text evidence="4">The sequence shown here is derived from an EMBL/GenBank/DDBJ whole genome shotgun (WGS) entry which is preliminary data.</text>
</comment>
<dbReference type="SUPFAM" id="SSF53254">
    <property type="entry name" value="Phosphoglycerate mutase-like"/>
    <property type="match status" value="1"/>
</dbReference>
<gene>
    <name evidence="4" type="ORF">BCR43DRAFT_495986</name>
</gene>
<feature type="domain" description="6-phosphofructo-2-kinase" evidence="3">
    <location>
        <begin position="9"/>
        <end position="224"/>
    </location>
</feature>
<proteinExistence type="predicted"/>
<dbReference type="GO" id="GO:0006000">
    <property type="term" value="P:fructose metabolic process"/>
    <property type="evidence" value="ECO:0007669"/>
    <property type="project" value="InterPro"/>
</dbReference>
<dbReference type="Gene3D" id="3.40.50.1240">
    <property type="entry name" value="Phosphoglycerate mutase-like"/>
    <property type="match status" value="1"/>
</dbReference>
<dbReference type="InterPro" id="IPR013079">
    <property type="entry name" value="6Phosfructo_kin"/>
</dbReference>
<dbReference type="Proteomes" id="UP000242180">
    <property type="component" value="Unassembled WGS sequence"/>
</dbReference>
<name>A0A1X2H819_SYNRA</name>
<dbReference type="PIRSF" id="PIRSF000709">
    <property type="entry name" value="6PFK_2-Ptase"/>
    <property type="match status" value="1"/>
</dbReference>
<dbReference type="PRINTS" id="PR00991">
    <property type="entry name" value="6PFRUCTKNASE"/>
</dbReference>
<sequence length="429" mass="49263">MAAQLYKTESGRLFHAGAVAIITVGLPARGKTHVSRSLCRYLRWLGVATRVFSVGNYRRERMGSIPNDWFDPSNLEALKVREGIADECLDDMIEWLAHGGGQLGIYDGNNVTEERRREIHEKLIARDIHPLFIESICNKPEIVYANIRSVKISSPDYVGWDPEEAVKDYTHRIERHMENYETIADTSLPFVKLLNVGEKITVNRVAGYLQSRIVYYLMNLHVRPRKIYFARTGKALNDLSYKGDAELSEEGHQYAQQLKSFLLAYRLQQTTASGTPEEQERPLTVWTSTRKKARQTAEPFASEGIPVRQHSVLTQLNPGEADGLTRTELKEKFPEEVVRARQDPYRHRYPRAESYHDLAVRLEAVIMELEREKNDVLIIAHETVLKCLYAYLFDRPESEIPTISIPRNFLIEITPSAYGCKEARMQLDL</sequence>
<dbReference type="SUPFAM" id="SSF52540">
    <property type="entry name" value="P-loop containing nucleoside triphosphate hydrolases"/>
    <property type="match status" value="1"/>
</dbReference>
<evidence type="ECO:0000259" key="3">
    <source>
        <dbReference type="Pfam" id="PF01591"/>
    </source>
</evidence>
<evidence type="ECO:0000313" key="5">
    <source>
        <dbReference type="Proteomes" id="UP000242180"/>
    </source>
</evidence>
<keyword evidence="4" id="KW-0808">Transferase</keyword>
<dbReference type="Pfam" id="PF01591">
    <property type="entry name" value="6PF2K"/>
    <property type="match status" value="1"/>
</dbReference>